<evidence type="ECO:0000313" key="3">
    <source>
        <dbReference type="Proteomes" id="UP000824782"/>
    </source>
</evidence>
<evidence type="ECO:0000313" key="2">
    <source>
        <dbReference type="EMBL" id="KAG8535499.1"/>
    </source>
</evidence>
<gene>
    <name evidence="2" type="ORF">GDO81_028423</name>
</gene>
<accession>A0AAV6YJP8</accession>
<dbReference type="Pfam" id="PF08355">
    <property type="entry name" value="EF_assoc_1"/>
    <property type="match status" value="1"/>
</dbReference>
<keyword evidence="3" id="KW-1185">Reference proteome</keyword>
<dbReference type="EMBL" id="WNYA01065477">
    <property type="protein sequence ID" value="KAG8535499.1"/>
    <property type="molecule type" value="Genomic_DNA"/>
</dbReference>
<organism evidence="2 3">
    <name type="scientific">Engystomops pustulosus</name>
    <name type="common">Tungara frog</name>
    <name type="synonym">Physalaemus pustulosus</name>
    <dbReference type="NCBI Taxonomy" id="76066"/>
    <lineage>
        <taxon>Eukaryota</taxon>
        <taxon>Metazoa</taxon>
        <taxon>Chordata</taxon>
        <taxon>Craniata</taxon>
        <taxon>Vertebrata</taxon>
        <taxon>Euteleostomi</taxon>
        <taxon>Amphibia</taxon>
        <taxon>Batrachia</taxon>
        <taxon>Anura</taxon>
        <taxon>Neobatrachia</taxon>
        <taxon>Hyloidea</taxon>
        <taxon>Leptodactylidae</taxon>
        <taxon>Leiuperinae</taxon>
        <taxon>Engystomops</taxon>
    </lineage>
</organism>
<feature type="domain" description="Mitochondrial Rho GTPase 1/3 EF hand associated type-1" evidence="1">
    <location>
        <begin position="1"/>
        <end position="46"/>
    </location>
</feature>
<proteinExistence type="predicted"/>
<dbReference type="InterPro" id="IPR013566">
    <property type="entry name" value="EF_hand_assoc_1"/>
</dbReference>
<dbReference type="AlphaFoldDB" id="A0AAV6YJP8"/>
<dbReference type="SUPFAM" id="SSF52540">
    <property type="entry name" value="P-loop containing nucleoside triphosphate hydrolases"/>
    <property type="match status" value="1"/>
</dbReference>
<comment type="caution">
    <text evidence="2">The sequence shown here is derived from an EMBL/GenBank/DDBJ whole genome shotgun (WGS) entry which is preliminary data.</text>
</comment>
<evidence type="ECO:0000259" key="1">
    <source>
        <dbReference type="Pfam" id="PF08355"/>
    </source>
</evidence>
<dbReference type="Proteomes" id="UP000824782">
    <property type="component" value="Unassembled WGS sequence"/>
</dbReference>
<reference evidence="2" key="1">
    <citation type="thesis" date="2020" institute="ProQuest LLC" country="789 East Eisenhower Parkway, Ann Arbor, MI, USA">
        <title>Comparative Genomics and Chromosome Evolution.</title>
        <authorList>
            <person name="Mudd A.B."/>
        </authorList>
    </citation>
    <scope>NUCLEOTIDE SEQUENCE</scope>
    <source>
        <strain evidence="2">237g6f4</strain>
        <tissue evidence="2">Blood</tissue>
    </source>
</reference>
<name>A0AAV6YJP8_ENGPU</name>
<sequence length="118" mass="13355">MVAYLDVHRCLEYLGYLGYPILCEQDSQTQAITVTREKRIDLEKGQTQRNVFLCKVIGPRGTGKSAFLRAFLGQSLEEQLRTPRAPSFYSINTVLVSGQEKHLIVSEKGKPRNLQTVI</sequence>
<dbReference type="InterPro" id="IPR027417">
    <property type="entry name" value="P-loop_NTPase"/>
</dbReference>
<protein>
    <recommendedName>
        <fullName evidence="1">Mitochondrial Rho GTPase 1/3 EF hand associated type-1 domain-containing protein</fullName>
    </recommendedName>
</protein>
<dbReference type="Gene3D" id="1.10.238.10">
    <property type="entry name" value="EF-hand"/>
    <property type="match status" value="1"/>
</dbReference>